<dbReference type="PANTHER" id="PTHR37816">
    <property type="entry name" value="YALI0E33011P"/>
    <property type="match status" value="1"/>
</dbReference>
<dbReference type="InterPro" id="IPR027417">
    <property type="entry name" value="P-loop_NTPase"/>
</dbReference>
<keyword evidence="2" id="KW-1185">Reference proteome</keyword>
<reference evidence="2" key="1">
    <citation type="journal article" date="2019" name="Int. J. Syst. Evol. Microbiol.">
        <title>The Global Catalogue of Microorganisms (GCM) 10K type strain sequencing project: providing services to taxonomists for standard genome sequencing and annotation.</title>
        <authorList>
            <consortium name="The Broad Institute Genomics Platform"/>
            <consortium name="The Broad Institute Genome Sequencing Center for Infectious Disease"/>
            <person name="Wu L."/>
            <person name="Ma J."/>
        </authorList>
    </citation>
    <scope>NUCLEOTIDE SEQUENCE [LARGE SCALE GENOMIC DNA]</scope>
    <source>
        <strain evidence="2">CCUG 53915</strain>
    </source>
</reference>
<accession>A0ABW3TZ76</accession>
<organism evidence="1 2">
    <name type="scientific">Sporosarcina contaminans</name>
    <dbReference type="NCBI Taxonomy" id="633403"/>
    <lineage>
        <taxon>Bacteria</taxon>
        <taxon>Bacillati</taxon>
        <taxon>Bacillota</taxon>
        <taxon>Bacilli</taxon>
        <taxon>Bacillales</taxon>
        <taxon>Caryophanaceae</taxon>
        <taxon>Sporosarcina</taxon>
    </lineage>
</organism>
<comment type="caution">
    <text evidence="1">The sequence shown here is derived from an EMBL/GenBank/DDBJ whole genome shotgun (WGS) entry which is preliminary data.</text>
</comment>
<dbReference type="RefSeq" id="WP_381480070.1">
    <property type="nucleotide sequence ID" value="NZ_JBHTLT010000028.1"/>
</dbReference>
<dbReference type="Proteomes" id="UP001597231">
    <property type="component" value="Unassembled WGS sequence"/>
</dbReference>
<name>A0ABW3TZ76_9BACL</name>
<protein>
    <submittedName>
        <fullName evidence="1">Topology modulation protein</fullName>
    </submittedName>
</protein>
<evidence type="ECO:0000313" key="2">
    <source>
        <dbReference type="Proteomes" id="UP001597231"/>
    </source>
</evidence>
<proteinExistence type="predicted"/>
<dbReference type="PANTHER" id="PTHR37816:SF3">
    <property type="entry name" value="MODULATES DNA TOPOLOGY"/>
    <property type="match status" value="1"/>
</dbReference>
<dbReference type="SUPFAM" id="SSF52540">
    <property type="entry name" value="P-loop containing nucleoside triphosphate hydrolases"/>
    <property type="match status" value="1"/>
</dbReference>
<dbReference type="Gene3D" id="3.40.50.300">
    <property type="entry name" value="P-loop containing nucleotide triphosphate hydrolases"/>
    <property type="match status" value="1"/>
</dbReference>
<evidence type="ECO:0000313" key="1">
    <source>
        <dbReference type="EMBL" id="MFD1204687.1"/>
    </source>
</evidence>
<dbReference type="InterPro" id="IPR052922">
    <property type="entry name" value="Cytidylate_Kinase-2"/>
</dbReference>
<gene>
    <name evidence="1" type="ORF">ACFQ38_06120</name>
</gene>
<dbReference type="EMBL" id="JBHTLT010000028">
    <property type="protein sequence ID" value="MFD1204687.1"/>
    <property type="molecule type" value="Genomic_DNA"/>
</dbReference>
<sequence length="168" mass="19806">MFSGVGKSTFARKLGERTGIGVTHLDAIYWKPGWVEAPTDEFRGAQQENVQREKWIIEGNYSSSIDIREPLADTVIYLELPLYVCLYRVVKRRIQFHGKTRNDIGKDCPEKIDWTFVKFILTTYKRRKKTMFHRLQHYANEGKTVHVLRNEKQIAGFLNQCTLKRNRR</sequence>